<dbReference type="Proteomes" id="UP000321393">
    <property type="component" value="Unassembled WGS sequence"/>
</dbReference>
<evidence type="ECO:0000256" key="1">
    <source>
        <dbReference type="SAM" id="MobiDB-lite"/>
    </source>
</evidence>
<evidence type="ECO:0000256" key="2">
    <source>
        <dbReference type="SAM" id="Phobius"/>
    </source>
</evidence>
<reference evidence="5 6" key="1">
    <citation type="submission" date="2019-08" db="EMBL/GenBank/DDBJ databases">
        <title>Draft genome sequences of two oriental melons (Cucumis melo L. var makuwa).</title>
        <authorList>
            <person name="Kwon S.-Y."/>
        </authorList>
    </citation>
    <scope>NUCLEOTIDE SEQUENCE [LARGE SCALE GENOMIC DNA]</scope>
    <source>
        <strain evidence="6">cv. Chang Bougi</strain>
        <strain evidence="5">cv. SW 3</strain>
        <tissue evidence="3">Leaf</tissue>
    </source>
</reference>
<gene>
    <name evidence="4" type="ORF">E5676_scaffold94G00860</name>
    <name evidence="3" type="ORF">E6C27_scaffold163G00610</name>
</gene>
<keyword evidence="2" id="KW-0812">Transmembrane</keyword>
<name>A0A5A7U2Z3_CUCMM</name>
<keyword evidence="2" id="KW-0472">Membrane</keyword>
<proteinExistence type="predicted"/>
<protein>
    <submittedName>
        <fullName evidence="3">Uncharacterized protein</fullName>
    </submittedName>
</protein>
<feature type="transmembrane region" description="Helical" evidence="2">
    <location>
        <begin position="134"/>
        <end position="157"/>
    </location>
</feature>
<feature type="compositionally biased region" description="Acidic residues" evidence="1">
    <location>
        <begin position="53"/>
        <end position="66"/>
    </location>
</feature>
<evidence type="ECO:0000313" key="3">
    <source>
        <dbReference type="EMBL" id="KAA0049608.1"/>
    </source>
</evidence>
<evidence type="ECO:0000313" key="5">
    <source>
        <dbReference type="Proteomes" id="UP000321393"/>
    </source>
</evidence>
<keyword evidence="2" id="KW-1133">Transmembrane helix</keyword>
<feature type="region of interest" description="Disordered" evidence="1">
    <location>
        <begin position="53"/>
        <end position="102"/>
    </location>
</feature>
<accession>A0A5A7U2Z3</accession>
<dbReference type="EMBL" id="SSTD01008434">
    <property type="protein sequence ID" value="TYK15966.1"/>
    <property type="molecule type" value="Genomic_DNA"/>
</dbReference>
<evidence type="ECO:0000313" key="6">
    <source>
        <dbReference type="Proteomes" id="UP000321947"/>
    </source>
</evidence>
<organism evidence="3 5">
    <name type="scientific">Cucumis melo var. makuwa</name>
    <name type="common">Oriental melon</name>
    <dbReference type="NCBI Taxonomy" id="1194695"/>
    <lineage>
        <taxon>Eukaryota</taxon>
        <taxon>Viridiplantae</taxon>
        <taxon>Streptophyta</taxon>
        <taxon>Embryophyta</taxon>
        <taxon>Tracheophyta</taxon>
        <taxon>Spermatophyta</taxon>
        <taxon>Magnoliopsida</taxon>
        <taxon>eudicotyledons</taxon>
        <taxon>Gunneridae</taxon>
        <taxon>Pentapetalae</taxon>
        <taxon>rosids</taxon>
        <taxon>fabids</taxon>
        <taxon>Cucurbitales</taxon>
        <taxon>Cucurbitaceae</taxon>
        <taxon>Benincaseae</taxon>
        <taxon>Cucumis</taxon>
    </lineage>
</organism>
<dbReference type="EMBL" id="SSTE01012141">
    <property type="protein sequence ID" value="KAA0049608.1"/>
    <property type="molecule type" value="Genomic_DNA"/>
</dbReference>
<comment type="caution">
    <text evidence="3">The sequence shown here is derived from an EMBL/GenBank/DDBJ whole genome shotgun (WGS) entry which is preliminary data.</text>
</comment>
<evidence type="ECO:0000313" key="4">
    <source>
        <dbReference type="EMBL" id="TYK15966.1"/>
    </source>
</evidence>
<sequence length="164" mass="17939">MDVRGGNAICGGVDKSIDIPMVAPLKLVSERRLATGGRCKTLVEMGLQTARDTDEDDMDINLEDFDIPNPYGLEPPSGEDMPSILTSTTHDAGSSRSSKKRRSYSGDLMDTFCANLPPFDASPLSFLRPVRSSFIPIVLFIAVVLDCVLVPFATTIVEEYYLME</sequence>
<dbReference type="AlphaFoldDB" id="A0A5A7U2Z3"/>
<dbReference type="Proteomes" id="UP000321947">
    <property type="component" value="Unassembled WGS sequence"/>
</dbReference>